<name>A0ACC1JBP0_9FUNG</name>
<proteinExistence type="predicted"/>
<dbReference type="Proteomes" id="UP001150603">
    <property type="component" value="Unassembled WGS sequence"/>
</dbReference>
<gene>
    <name evidence="1" type="ORF">FBU59_002208</name>
</gene>
<keyword evidence="2" id="KW-1185">Reference proteome</keyword>
<organism evidence="1 2">
    <name type="scientific">Linderina macrospora</name>
    <dbReference type="NCBI Taxonomy" id="4868"/>
    <lineage>
        <taxon>Eukaryota</taxon>
        <taxon>Fungi</taxon>
        <taxon>Fungi incertae sedis</taxon>
        <taxon>Zoopagomycota</taxon>
        <taxon>Kickxellomycotina</taxon>
        <taxon>Kickxellomycetes</taxon>
        <taxon>Kickxellales</taxon>
        <taxon>Kickxellaceae</taxon>
        <taxon>Linderina</taxon>
    </lineage>
</organism>
<reference evidence="1" key="1">
    <citation type="submission" date="2022-07" db="EMBL/GenBank/DDBJ databases">
        <title>Phylogenomic reconstructions and comparative analyses of Kickxellomycotina fungi.</title>
        <authorList>
            <person name="Reynolds N.K."/>
            <person name="Stajich J.E."/>
            <person name="Barry K."/>
            <person name="Grigoriev I.V."/>
            <person name="Crous P."/>
            <person name="Smith M.E."/>
        </authorList>
    </citation>
    <scope>NUCLEOTIDE SEQUENCE</scope>
    <source>
        <strain evidence="1">NRRL 5244</strain>
    </source>
</reference>
<evidence type="ECO:0000313" key="1">
    <source>
        <dbReference type="EMBL" id="KAJ1945784.1"/>
    </source>
</evidence>
<sequence>MTEKDPSFGLDSKDGKSAMPVTATASAVAAAGPSAPPLSQMPLTTELPPAYSELDPNLPAHAPPPPPPAFAPGSQTDLKIDQKSSSELVGTKGFDFERPIFIHTTGVSKTDLLVEPDPNPDNQGTIFVSAEVSSMQSKLEERAEFQVHLNEYNEYDFHVNVGWTFWNMLPAACRILVRVPSTIVRAHPGIRADIANGRFDMAALSNIGFTRINLKTTNSSASVSNISGRNIQLATTNGSLHLSNIKSSEVINVRMTNSRAELEQVVAPTLHVATSNREIILTDVTADSLRAESTNSSIRCRNIRAGGVDLKTTNMSITTDEMRADSLNISTTNARVEGTWEVKRALDVHTTNSRISGTIQLVDPREPAQIRFSTSNSKIEAFLPAESFRGMIDARTSNDKVKVELVNRQEQPLELTHIVSDKSYKRVMAGSGTHGFSAKTSNSKIEVKLV</sequence>
<accession>A0ACC1JBP0</accession>
<protein>
    <submittedName>
        <fullName evidence="1">Uncharacterized protein</fullName>
    </submittedName>
</protein>
<dbReference type="EMBL" id="JANBPW010001173">
    <property type="protein sequence ID" value="KAJ1945784.1"/>
    <property type="molecule type" value="Genomic_DNA"/>
</dbReference>
<comment type="caution">
    <text evidence="1">The sequence shown here is derived from an EMBL/GenBank/DDBJ whole genome shotgun (WGS) entry which is preliminary data.</text>
</comment>
<evidence type="ECO:0000313" key="2">
    <source>
        <dbReference type="Proteomes" id="UP001150603"/>
    </source>
</evidence>